<dbReference type="Pfam" id="PF23411">
    <property type="entry name" value="Beta-prop_Vps41"/>
    <property type="match status" value="1"/>
</dbReference>
<dbReference type="STRING" id="1437425.CSEC_0629"/>
<keyword evidence="8" id="KW-1185">Reference proteome</keyword>
<dbReference type="InterPro" id="IPR001810">
    <property type="entry name" value="F-box_dom"/>
</dbReference>
<gene>
    <name evidence="7" type="ORF">CSEC_0629</name>
</gene>
<dbReference type="eggNOG" id="COG2319">
    <property type="taxonomic scope" value="Bacteria"/>
</dbReference>
<evidence type="ECO:0000256" key="1">
    <source>
        <dbReference type="ARBA" id="ARBA00022490"/>
    </source>
</evidence>
<dbReference type="Proteomes" id="UP000031552">
    <property type="component" value="Unassembled WGS sequence"/>
</dbReference>
<dbReference type="SMART" id="SM00256">
    <property type="entry name" value="FBOX"/>
    <property type="match status" value="1"/>
</dbReference>
<feature type="repeat" description="WD" evidence="4">
    <location>
        <begin position="273"/>
        <end position="312"/>
    </location>
</feature>
<evidence type="ECO:0000259" key="6">
    <source>
        <dbReference type="SMART" id="SM00256"/>
    </source>
</evidence>
<dbReference type="SUPFAM" id="SSF81383">
    <property type="entry name" value="F-box domain"/>
    <property type="match status" value="1"/>
</dbReference>
<dbReference type="GO" id="GO:0010992">
    <property type="term" value="P:ubiquitin recycling"/>
    <property type="evidence" value="ECO:0007669"/>
    <property type="project" value="TreeGrafter"/>
</dbReference>
<dbReference type="InterPro" id="IPR019775">
    <property type="entry name" value="WD40_repeat_CS"/>
</dbReference>
<evidence type="ECO:0000256" key="2">
    <source>
        <dbReference type="ARBA" id="ARBA00022574"/>
    </source>
</evidence>
<dbReference type="Pfam" id="PF00400">
    <property type="entry name" value="WD40"/>
    <property type="match status" value="1"/>
</dbReference>
<dbReference type="Gene3D" id="2.130.10.10">
    <property type="entry name" value="YVTN repeat-like/Quinoprotein amine dehydrogenase"/>
    <property type="match status" value="2"/>
</dbReference>
<dbReference type="RefSeq" id="WP_041016949.1">
    <property type="nucleotide sequence ID" value="NZ_CCEJ010000003.1"/>
</dbReference>
<dbReference type="InterPro" id="IPR036322">
    <property type="entry name" value="WD40_repeat_dom_sf"/>
</dbReference>
<feature type="compositionally biased region" description="Basic and acidic residues" evidence="5">
    <location>
        <begin position="456"/>
        <end position="467"/>
    </location>
</feature>
<dbReference type="PANTHER" id="PTHR19849:SF0">
    <property type="entry name" value="PHOSPHOLIPASE A-2-ACTIVATING PROTEIN"/>
    <property type="match status" value="1"/>
</dbReference>
<dbReference type="InterPro" id="IPR020472">
    <property type="entry name" value="WD40_PAC1"/>
</dbReference>
<name>A0A090CYA4_9BACT</name>
<reference evidence="7" key="2">
    <citation type="submission" date="2014-09" db="EMBL/GenBank/DDBJ databases">
        <title>Criblamydia sequanensis harbors a mega-plasmid encoding arsenite resistance.</title>
        <authorList>
            <person name="Bertelli C."/>
            <person name="Goesmann A."/>
            <person name="Greub G."/>
        </authorList>
    </citation>
    <scope>NUCLEOTIDE SEQUENCE [LARGE SCALE GENOMIC DNA]</scope>
    <source>
        <strain evidence="7">CRIB-18</strain>
    </source>
</reference>
<dbReference type="PRINTS" id="PR00320">
    <property type="entry name" value="GPROTEINBRPT"/>
</dbReference>
<organism evidence="7 8">
    <name type="scientific">Candidatus Criblamydia sequanensis CRIB-18</name>
    <dbReference type="NCBI Taxonomy" id="1437425"/>
    <lineage>
        <taxon>Bacteria</taxon>
        <taxon>Pseudomonadati</taxon>
        <taxon>Chlamydiota</taxon>
        <taxon>Chlamydiia</taxon>
        <taxon>Parachlamydiales</taxon>
        <taxon>Candidatus Criblamydiaceae</taxon>
        <taxon>Candidatus Criblamydia</taxon>
    </lineage>
</organism>
<feature type="repeat" description="WD" evidence="4">
    <location>
        <begin position="149"/>
        <end position="188"/>
    </location>
</feature>
<proteinExistence type="predicted"/>
<dbReference type="InterPro" id="IPR057780">
    <property type="entry name" value="Beta-prop_Vps41"/>
</dbReference>
<dbReference type="EMBL" id="CCEJ010000003">
    <property type="protein sequence ID" value="CDR33462.1"/>
    <property type="molecule type" value="Genomic_DNA"/>
</dbReference>
<keyword evidence="2 4" id="KW-0853">WD repeat</keyword>
<evidence type="ECO:0000313" key="8">
    <source>
        <dbReference type="Proteomes" id="UP000031552"/>
    </source>
</evidence>
<keyword evidence="3" id="KW-0677">Repeat</keyword>
<evidence type="ECO:0000256" key="3">
    <source>
        <dbReference type="ARBA" id="ARBA00022737"/>
    </source>
</evidence>
<dbReference type="Gene3D" id="1.20.1280.50">
    <property type="match status" value="1"/>
</dbReference>
<dbReference type="GO" id="GO:0043130">
    <property type="term" value="F:ubiquitin binding"/>
    <property type="evidence" value="ECO:0007669"/>
    <property type="project" value="TreeGrafter"/>
</dbReference>
<evidence type="ECO:0000313" key="7">
    <source>
        <dbReference type="EMBL" id="CDR33462.1"/>
    </source>
</evidence>
<sequence>MENIDFNPRLHFEGPSNEETGFESPLAIPEIALYIFSFLDPKSLAKVQLTCRYWKMLGSDDILWRPLFFDIFPKSFREYPNSPSYYKSFKNMLFICQGLENKEFEPRVKTIECGSTIKVIQKSRDVFYTGSEEGTLKIWDPEGSLLNTISAHGRTITSLCPLPNGIASGSNDFTVRLWKKDEDESQNAFSLKCHKVIQHKNLVTSIKSQGETVFSIGWGGAVVETDNSESKEYPCEEKDSLRTLVYHENKIITGSWSGTLQVIDRRTEEIQTVKAHQSLISGIQVYDNFIITCSWDRTLLVWDLETLERRYIFWDLEKSDIRSKLSFKSKAKVLLLRGHQIICGLESGDIFLYDFNEKKKYVLKGHKQTITALQSYENGLISSSFDGTFRIWNLDTKLEINKIELDSPILYFEIGYGNIIASCKDKGLKIIEFNKRKRKDADELKPKRPHKKPRLKANDVNETFKRD</sequence>
<dbReference type="SUPFAM" id="SSF50978">
    <property type="entry name" value="WD40 repeat-like"/>
    <property type="match status" value="1"/>
</dbReference>
<comment type="caution">
    <text evidence="7">The sequence shown here is derived from an EMBL/GenBank/DDBJ whole genome shotgun (WGS) entry which is preliminary data.</text>
</comment>
<dbReference type="InterPro" id="IPR015943">
    <property type="entry name" value="WD40/YVTN_repeat-like_dom_sf"/>
</dbReference>
<dbReference type="GO" id="GO:0005737">
    <property type="term" value="C:cytoplasm"/>
    <property type="evidence" value="ECO:0007669"/>
    <property type="project" value="UniProtKB-ARBA"/>
</dbReference>
<dbReference type="Pfam" id="PF12937">
    <property type="entry name" value="F-box-like"/>
    <property type="match status" value="1"/>
</dbReference>
<dbReference type="SMART" id="SM00320">
    <property type="entry name" value="WD40"/>
    <property type="match status" value="5"/>
</dbReference>
<dbReference type="PROSITE" id="PS50082">
    <property type="entry name" value="WD_REPEATS_2"/>
    <property type="match status" value="3"/>
</dbReference>
<feature type="repeat" description="WD" evidence="4">
    <location>
        <begin position="363"/>
        <end position="402"/>
    </location>
</feature>
<keyword evidence="1" id="KW-0963">Cytoplasm</keyword>
<feature type="domain" description="F-box" evidence="6">
    <location>
        <begin position="28"/>
        <end position="67"/>
    </location>
</feature>
<accession>A0A090CYA4</accession>
<dbReference type="PROSITE" id="PS50294">
    <property type="entry name" value="WD_REPEATS_REGION"/>
    <property type="match status" value="1"/>
</dbReference>
<dbReference type="OrthoDB" id="23497at2"/>
<dbReference type="PROSITE" id="PS00678">
    <property type="entry name" value="WD_REPEATS_1"/>
    <property type="match status" value="1"/>
</dbReference>
<protein>
    <submittedName>
        <fullName evidence="7">F-box and WD repeat-containing protein</fullName>
    </submittedName>
</protein>
<dbReference type="PANTHER" id="PTHR19849">
    <property type="entry name" value="PHOSPHOLIPASE A-2-ACTIVATING PROTEIN"/>
    <property type="match status" value="1"/>
</dbReference>
<feature type="region of interest" description="Disordered" evidence="5">
    <location>
        <begin position="441"/>
        <end position="467"/>
    </location>
</feature>
<dbReference type="GO" id="GO:0043161">
    <property type="term" value="P:proteasome-mediated ubiquitin-dependent protein catabolic process"/>
    <property type="evidence" value="ECO:0007669"/>
    <property type="project" value="TreeGrafter"/>
</dbReference>
<evidence type="ECO:0000256" key="4">
    <source>
        <dbReference type="PROSITE-ProRule" id="PRU00221"/>
    </source>
</evidence>
<dbReference type="AlphaFoldDB" id="A0A090CYA4"/>
<reference evidence="7" key="1">
    <citation type="submission" date="2013-12" db="EMBL/GenBank/DDBJ databases">
        <authorList>
            <person name="Linke B."/>
        </authorList>
    </citation>
    <scope>NUCLEOTIDE SEQUENCE [LARGE SCALE GENOMIC DNA]</scope>
    <source>
        <strain evidence="7">CRIB-18</strain>
    </source>
</reference>
<evidence type="ECO:0000256" key="5">
    <source>
        <dbReference type="SAM" id="MobiDB-lite"/>
    </source>
</evidence>
<dbReference type="InterPro" id="IPR036047">
    <property type="entry name" value="F-box-like_dom_sf"/>
</dbReference>
<dbReference type="InterPro" id="IPR001680">
    <property type="entry name" value="WD40_rpt"/>
</dbReference>